<evidence type="ECO:0000256" key="8">
    <source>
        <dbReference type="ARBA" id="ARBA00022989"/>
    </source>
</evidence>
<comment type="subcellular location">
    <subcellularLocation>
        <location evidence="2">Membrane</location>
    </subcellularLocation>
</comment>
<dbReference type="PROSITE" id="PS50109">
    <property type="entry name" value="HIS_KIN"/>
    <property type="match status" value="1"/>
</dbReference>
<keyword evidence="6 11" id="KW-0812">Transmembrane</keyword>
<evidence type="ECO:0000313" key="14">
    <source>
        <dbReference type="EMBL" id="MDH2134716.1"/>
    </source>
</evidence>
<evidence type="ECO:0000256" key="7">
    <source>
        <dbReference type="ARBA" id="ARBA00022777"/>
    </source>
</evidence>
<dbReference type="InterPro" id="IPR003660">
    <property type="entry name" value="HAMP_dom"/>
</dbReference>
<organism evidence="14 15">
    <name type="scientific">Sphingobium yanoikuyae</name>
    <name type="common">Sphingomonas yanoikuyae</name>
    <dbReference type="NCBI Taxonomy" id="13690"/>
    <lineage>
        <taxon>Bacteria</taxon>
        <taxon>Pseudomonadati</taxon>
        <taxon>Pseudomonadota</taxon>
        <taxon>Alphaproteobacteria</taxon>
        <taxon>Sphingomonadales</taxon>
        <taxon>Sphingomonadaceae</taxon>
        <taxon>Sphingobium</taxon>
    </lineage>
</organism>
<evidence type="ECO:0000256" key="6">
    <source>
        <dbReference type="ARBA" id="ARBA00022692"/>
    </source>
</evidence>
<dbReference type="SMART" id="SM00387">
    <property type="entry name" value="HATPase_c"/>
    <property type="match status" value="1"/>
</dbReference>
<keyword evidence="8 11" id="KW-1133">Transmembrane helix</keyword>
<evidence type="ECO:0000256" key="3">
    <source>
        <dbReference type="ARBA" id="ARBA00012438"/>
    </source>
</evidence>
<proteinExistence type="predicted"/>
<keyword evidence="5" id="KW-0808">Transferase</keyword>
<dbReference type="CDD" id="cd00082">
    <property type="entry name" value="HisKA"/>
    <property type="match status" value="1"/>
</dbReference>
<keyword evidence="4" id="KW-0597">Phosphoprotein</keyword>
<evidence type="ECO:0000256" key="1">
    <source>
        <dbReference type="ARBA" id="ARBA00000085"/>
    </source>
</evidence>
<dbReference type="PANTHER" id="PTHR45436">
    <property type="entry name" value="SENSOR HISTIDINE KINASE YKOH"/>
    <property type="match status" value="1"/>
</dbReference>
<accession>A0AA43BAQ5</accession>
<dbReference type="InterPro" id="IPR004358">
    <property type="entry name" value="Sig_transdc_His_kin-like_C"/>
</dbReference>
<protein>
    <recommendedName>
        <fullName evidence="3">histidine kinase</fullName>
        <ecNumber evidence="3">2.7.13.3</ecNumber>
    </recommendedName>
</protein>
<dbReference type="PANTHER" id="PTHR45436:SF8">
    <property type="entry name" value="HISTIDINE KINASE"/>
    <property type="match status" value="1"/>
</dbReference>
<dbReference type="InterPro" id="IPR003661">
    <property type="entry name" value="HisK_dim/P_dom"/>
</dbReference>
<dbReference type="EC" id="2.7.13.3" evidence="3"/>
<dbReference type="SUPFAM" id="SSF55874">
    <property type="entry name" value="ATPase domain of HSP90 chaperone/DNA topoisomerase II/histidine kinase"/>
    <property type="match status" value="1"/>
</dbReference>
<dbReference type="InterPro" id="IPR050428">
    <property type="entry name" value="TCS_sensor_his_kinase"/>
</dbReference>
<dbReference type="InterPro" id="IPR036890">
    <property type="entry name" value="HATPase_C_sf"/>
</dbReference>
<evidence type="ECO:0000256" key="10">
    <source>
        <dbReference type="ARBA" id="ARBA00023136"/>
    </source>
</evidence>
<keyword evidence="9" id="KW-0902">Two-component regulatory system</keyword>
<evidence type="ECO:0000259" key="12">
    <source>
        <dbReference type="PROSITE" id="PS50109"/>
    </source>
</evidence>
<dbReference type="EMBL" id="JAOCKX010000066">
    <property type="protein sequence ID" value="MDH2134716.1"/>
    <property type="molecule type" value="Genomic_DNA"/>
</dbReference>
<comment type="caution">
    <text evidence="14">The sequence shown here is derived from an EMBL/GenBank/DDBJ whole genome shotgun (WGS) entry which is preliminary data.</text>
</comment>
<feature type="domain" description="Histidine kinase" evidence="12">
    <location>
        <begin position="263"/>
        <end position="475"/>
    </location>
</feature>
<dbReference type="Gene3D" id="6.10.340.10">
    <property type="match status" value="1"/>
</dbReference>
<dbReference type="Pfam" id="PF00512">
    <property type="entry name" value="HisKA"/>
    <property type="match status" value="1"/>
</dbReference>
<evidence type="ECO:0000313" key="15">
    <source>
        <dbReference type="Proteomes" id="UP001162318"/>
    </source>
</evidence>
<keyword evidence="10 11" id="KW-0472">Membrane</keyword>
<dbReference type="CDD" id="cd00075">
    <property type="entry name" value="HATPase"/>
    <property type="match status" value="1"/>
</dbReference>
<dbReference type="Pfam" id="PF02518">
    <property type="entry name" value="HATPase_c"/>
    <property type="match status" value="1"/>
</dbReference>
<evidence type="ECO:0000256" key="2">
    <source>
        <dbReference type="ARBA" id="ARBA00004370"/>
    </source>
</evidence>
<dbReference type="InterPro" id="IPR005467">
    <property type="entry name" value="His_kinase_dom"/>
</dbReference>
<evidence type="ECO:0000256" key="9">
    <source>
        <dbReference type="ARBA" id="ARBA00023012"/>
    </source>
</evidence>
<dbReference type="Proteomes" id="UP001162318">
    <property type="component" value="Unassembled WGS sequence"/>
</dbReference>
<dbReference type="GO" id="GO:0000155">
    <property type="term" value="F:phosphorelay sensor kinase activity"/>
    <property type="evidence" value="ECO:0007669"/>
    <property type="project" value="InterPro"/>
</dbReference>
<dbReference type="PRINTS" id="PR00344">
    <property type="entry name" value="BCTRLSENSOR"/>
</dbReference>
<dbReference type="SMART" id="SM00304">
    <property type="entry name" value="HAMP"/>
    <property type="match status" value="1"/>
</dbReference>
<dbReference type="SUPFAM" id="SSF47384">
    <property type="entry name" value="Homodimeric domain of signal transducing histidine kinase"/>
    <property type="match status" value="1"/>
</dbReference>
<evidence type="ECO:0000256" key="4">
    <source>
        <dbReference type="ARBA" id="ARBA00022553"/>
    </source>
</evidence>
<keyword evidence="7 14" id="KW-0418">Kinase</keyword>
<dbReference type="InterPro" id="IPR036097">
    <property type="entry name" value="HisK_dim/P_sf"/>
</dbReference>
<dbReference type="Gene3D" id="1.10.287.130">
    <property type="match status" value="1"/>
</dbReference>
<dbReference type="AlphaFoldDB" id="A0AA43BAQ5"/>
<evidence type="ECO:0000256" key="5">
    <source>
        <dbReference type="ARBA" id="ARBA00022679"/>
    </source>
</evidence>
<sequence>MAWAIAWASMAEVEARAGAATGWRGFARSTIGRFVGLAFLCQFLVTGGVLLFVQQASQRTVVAADRDAVHDLRDELLRVARERGAAGLRQDIERRLPTVRSERIVLLLTDAQGRIVAGNLGAWPTTIPDNTPWRTIELYRIGGEQPEPIGVSTSRLPDGGRLLAGIVTSHSLQLTRIYEEALTIAFLMSLLLTLIIAILLGRVLARQISAIADTANAVAVGAFHRRVATDGSGDAFDRLGLSINAMLERIDALVSQLRMMTDGLAHDLKSPVTRLLSVVEQASTQTRDDQALDALEKVHREAQTLQGMLSTALLISRTEAGFGSDRMRDTPIAELLKDLAEVYGPLIEDSGFTLHVAAPAGLAFPLHRELVSQAIANLVENALKYAEGGDSIALEAAMDSDALSISVSDNGPGIPADQHEAAMKRFGRLDPSRTKPGSGLGLSLVEAVARLHHGALLLGDAAPGLRATLRLRRPA</sequence>
<feature type="transmembrane region" description="Helical" evidence="11">
    <location>
        <begin position="181"/>
        <end position="205"/>
    </location>
</feature>
<dbReference type="GO" id="GO:0005886">
    <property type="term" value="C:plasma membrane"/>
    <property type="evidence" value="ECO:0007669"/>
    <property type="project" value="TreeGrafter"/>
</dbReference>
<name>A0AA43BAQ5_SPHYA</name>
<comment type="catalytic activity">
    <reaction evidence="1">
        <text>ATP + protein L-histidine = ADP + protein N-phospho-L-histidine.</text>
        <dbReference type="EC" id="2.7.13.3"/>
    </reaction>
</comment>
<evidence type="ECO:0000256" key="11">
    <source>
        <dbReference type="SAM" id="Phobius"/>
    </source>
</evidence>
<reference evidence="14" key="1">
    <citation type="submission" date="2022-09" db="EMBL/GenBank/DDBJ databases">
        <title>Intensive care unit water sources are persistently colonized with multi-drug resistant bacteria and are the site of extensive horizontal gene transfer of antibiotic resistance genes.</title>
        <authorList>
            <person name="Diorio-Toth L."/>
        </authorList>
    </citation>
    <scope>NUCLEOTIDE SEQUENCE</scope>
    <source>
        <strain evidence="14">GD03659</strain>
    </source>
</reference>
<dbReference type="Gene3D" id="3.30.565.10">
    <property type="entry name" value="Histidine kinase-like ATPase, C-terminal domain"/>
    <property type="match status" value="1"/>
</dbReference>
<dbReference type="InterPro" id="IPR003594">
    <property type="entry name" value="HATPase_dom"/>
</dbReference>
<dbReference type="SMART" id="SM00388">
    <property type="entry name" value="HisKA"/>
    <property type="match status" value="1"/>
</dbReference>
<dbReference type="PROSITE" id="PS50885">
    <property type="entry name" value="HAMP"/>
    <property type="match status" value="1"/>
</dbReference>
<gene>
    <name evidence="14" type="ORF">N5J77_26635</name>
</gene>
<feature type="domain" description="HAMP" evidence="13">
    <location>
        <begin position="202"/>
        <end position="255"/>
    </location>
</feature>
<feature type="transmembrane region" description="Helical" evidence="11">
    <location>
        <begin position="31"/>
        <end position="53"/>
    </location>
</feature>
<evidence type="ECO:0000259" key="13">
    <source>
        <dbReference type="PROSITE" id="PS50885"/>
    </source>
</evidence>